<dbReference type="EMBL" id="QENZ01000006">
    <property type="protein sequence ID" value="PVX49388.1"/>
    <property type="molecule type" value="Genomic_DNA"/>
</dbReference>
<protein>
    <recommendedName>
        <fullName evidence="3">DNA primase</fullName>
    </recommendedName>
</protein>
<sequence>MKKETKATPLQRKIVDYKKLTDEILSLLVEKYPEGYEDKDIIAFKNSLGETIEAVEVCTDDTKYLVKVSKRLASSMQDYEDSLEDDISVSDEFDEVDEDF</sequence>
<keyword evidence="2" id="KW-1185">Reference proteome</keyword>
<name>A0A7L4UN67_BALHA</name>
<dbReference type="Proteomes" id="UP000251835">
    <property type="component" value="Unassembled WGS sequence"/>
</dbReference>
<gene>
    <name evidence="1" type="ORF">C7377_1804</name>
</gene>
<accession>A0A7L4UN67</accession>
<reference evidence="1 2" key="1">
    <citation type="submission" date="2018-05" db="EMBL/GenBank/DDBJ databases">
        <title>Genomic Encyclopedia of Type Strains, Phase IV (KMG-IV): sequencing the most valuable type-strain genomes for metagenomic binning, comparative biology and taxonomic classification.</title>
        <authorList>
            <person name="Goeker M."/>
        </authorList>
    </citation>
    <scope>NUCLEOTIDE SEQUENCE [LARGE SCALE GENOMIC DNA]</scope>
    <source>
        <strain evidence="1 2">DSM 28579</strain>
    </source>
</reference>
<comment type="caution">
    <text evidence="1">The sequence shown here is derived from an EMBL/GenBank/DDBJ whole genome shotgun (WGS) entry which is preliminary data.</text>
</comment>
<proteinExistence type="predicted"/>
<dbReference type="AlphaFoldDB" id="A0A7L4UN67"/>
<dbReference type="OrthoDB" id="1122172at2"/>
<dbReference type="RefSeq" id="WP_116497010.1">
    <property type="nucleotide sequence ID" value="NZ_QENZ01000006.1"/>
</dbReference>
<evidence type="ECO:0008006" key="3">
    <source>
        <dbReference type="Google" id="ProtNLM"/>
    </source>
</evidence>
<evidence type="ECO:0000313" key="2">
    <source>
        <dbReference type="Proteomes" id="UP000251835"/>
    </source>
</evidence>
<organism evidence="1 2">
    <name type="scientific">Balneicella halophila</name>
    <dbReference type="NCBI Taxonomy" id="1537566"/>
    <lineage>
        <taxon>Bacteria</taxon>
        <taxon>Pseudomonadati</taxon>
        <taxon>Bacteroidota</taxon>
        <taxon>Bacteroidia</taxon>
        <taxon>Bacteroidales</taxon>
        <taxon>Balneicellaceae</taxon>
        <taxon>Balneicella</taxon>
    </lineage>
</organism>
<evidence type="ECO:0000313" key="1">
    <source>
        <dbReference type="EMBL" id="PVX49388.1"/>
    </source>
</evidence>